<reference evidence="1" key="1">
    <citation type="journal article" date="2021" name="PeerJ">
        <title>Extensive microbial diversity within the chicken gut microbiome revealed by metagenomics and culture.</title>
        <authorList>
            <person name="Gilroy R."/>
            <person name="Ravi A."/>
            <person name="Getino M."/>
            <person name="Pursley I."/>
            <person name="Horton D.L."/>
            <person name="Alikhan N.F."/>
            <person name="Baker D."/>
            <person name="Gharbi K."/>
            <person name="Hall N."/>
            <person name="Watson M."/>
            <person name="Adriaenssens E.M."/>
            <person name="Foster-Nyarko E."/>
            <person name="Jarju S."/>
            <person name="Secka A."/>
            <person name="Antonio M."/>
            <person name="Oren A."/>
            <person name="Chaudhuri R.R."/>
            <person name="La Ragione R."/>
            <person name="Hildebrand F."/>
            <person name="Pallen M.J."/>
        </authorList>
    </citation>
    <scope>NUCLEOTIDE SEQUENCE</scope>
    <source>
        <strain evidence="1">CHK186-16707</strain>
    </source>
</reference>
<dbReference type="Pfam" id="PF06252">
    <property type="entry name" value="GemA"/>
    <property type="match status" value="1"/>
</dbReference>
<comment type="caution">
    <text evidence="1">The sequence shown here is derived from an EMBL/GenBank/DDBJ whole genome shotgun (WGS) entry which is preliminary data.</text>
</comment>
<evidence type="ECO:0000313" key="2">
    <source>
        <dbReference type="Proteomes" id="UP000824225"/>
    </source>
</evidence>
<organism evidence="1 2">
    <name type="scientific">Candidatus Mailhella merdigallinarum</name>
    <dbReference type="NCBI Taxonomy" id="2838658"/>
    <lineage>
        <taxon>Bacteria</taxon>
        <taxon>Pseudomonadati</taxon>
        <taxon>Thermodesulfobacteriota</taxon>
        <taxon>Desulfovibrionia</taxon>
        <taxon>Desulfovibrionales</taxon>
        <taxon>Desulfovibrionaceae</taxon>
        <taxon>Mailhella</taxon>
    </lineage>
</organism>
<protein>
    <submittedName>
        <fullName evidence="1">Regulatory protein GemA</fullName>
    </submittedName>
</protein>
<evidence type="ECO:0000313" key="1">
    <source>
        <dbReference type="EMBL" id="HJA08928.1"/>
    </source>
</evidence>
<dbReference type="AlphaFoldDB" id="A0A9D2KMU8"/>
<gene>
    <name evidence="1" type="ORF">H9962_07040</name>
</gene>
<proteinExistence type="predicted"/>
<dbReference type="Proteomes" id="UP000824225">
    <property type="component" value="Unassembled WGS sequence"/>
</dbReference>
<accession>A0A9D2KMU8</accession>
<reference evidence="1" key="2">
    <citation type="submission" date="2021-04" db="EMBL/GenBank/DDBJ databases">
        <authorList>
            <person name="Gilroy R."/>
        </authorList>
    </citation>
    <scope>NUCLEOTIDE SEQUENCE</scope>
    <source>
        <strain evidence="1">CHK186-16707</strain>
    </source>
</reference>
<name>A0A9D2KMU8_9BACT</name>
<dbReference type="InterPro" id="IPR009363">
    <property type="entry name" value="Phage_Mu_Gp16"/>
</dbReference>
<dbReference type="EMBL" id="DXAN01000023">
    <property type="protein sequence ID" value="HJA08928.1"/>
    <property type="molecule type" value="Genomic_DNA"/>
</dbReference>
<sequence>MANVTKIRAIKTLQRKLGMDDLTYRDGLERLTGKRSSTQLTDAQLGRVLNWLRGLDRQMHGGSDGQIGLIRHLWAAMYRCGVISDGRACALDAYCRRMVRVPLARCSPKQCQHLIECLKKWFRRSALPEHLDLLERLSTGEGAYVQ</sequence>